<gene>
    <name evidence="1" type="ORF">A3K49_07520</name>
</gene>
<evidence type="ECO:0000313" key="1">
    <source>
        <dbReference type="EMBL" id="OGC28776.1"/>
    </source>
</evidence>
<dbReference type="EMBL" id="MEUG01000001">
    <property type="protein sequence ID" value="OGC28776.1"/>
    <property type="molecule type" value="Genomic_DNA"/>
</dbReference>
<name>A0A1F4T7Z7_UNCSA</name>
<accession>A0A1F4T7Z7</accession>
<reference evidence="1 2" key="1">
    <citation type="journal article" date="2016" name="Nat. Commun.">
        <title>Thousands of microbial genomes shed light on interconnected biogeochemical processes in an aquifer system.</title>
        <authorList>
            <person name="Anantharaman K."/>
            <person name="Brown C.T."/>
            <person name="Hug L.A."/>
            <person name="Sharon I."/>
            <person name="Castelle C.J."/>
            <person name="Probst A.J."/>
            <person name="Thomas B.C."/>
            <person name="Singh A."/>
            <person name="Wilkins M.J."/>
            <person name="Karaoz U."/>
            <person name="Brodie E.L."/>
            <person name="Williams K.H."/>
            <person name="Hubbard S.S."/>
            <person name="Banfield J.F."/>
        </authorList>
    </citation>
    <scope>NUCLEOTIDE SEQUENCE [LARGE SCALE GENOMIC DNA]</scope>
</reference>
<dbReference type="AlphaFoldDB" id="A0A1F4T7Z7"/>
<dbReference type="Proteomes" id="UP000178602">
    <property type="component" value="Unassembled WGS sequence"/>
</dbReference>
<protein>
    <submittedName>
        <fullName evidence="1">Uncharacterized protein</fullName>
    </submittedName>
</protein>
<comment type="caution">
    <text evidence="1">The sequence shown here is derived from an EMBL/GenBank/DDBJ whole genome shotgun (WGS) entry which is preliminary data.</text>
</comment>
<evidence type="ECO:0000313" key="2">
    <source>
        <dbReference type="Proteomes" id="UP000178602"/>
    </source>
</evidence>
<proteinExistence type="predicted"/>
<sequence>MMIKIGFRPAGFFPSRVAEYSLGPSANGRINVCQSYRYPDPNARLAVGESASLVNGPKDYQSVRLSMSMLWQAMTGGAVNAHPNLAPEAIAAPLAAFSQVIFCSTIIRQDQSGISWLPGLTLGQFRLSPAEQRNFLSQARYLSDPEKTIFLSCASAGRELLDATALQQNIQAIIGQKPLI</sequence>
<organism evidence="1 2">
    <name type="scientific">candidate division WOR-1 bacterium RIFOXYC12_FULL_54_18</name>
    <dbReference type="NCBI Taxonomy" id="1802584"/>
    <lineage>
        <taxon>Bacteria</taxon>
        <taxon>Bacillati</taxon>
        <taxon>Saganbacteria</taxon>
    </lineage>
</organism>